<proteinExistence type="predicted"/>
<dbReference type="HOGENOM" id="CLU_3031528_0_0_6"/>
<evidence type="ECO:0000313" key="1">
    <source>
        <dbReference type="EMBL" id="AIC11328.1"/>
    </source>
</evidence>
<evidence type="ECO:0000313" key="2">
    <source>
        <dbReference type="EMBL" id="AIC11413.1"/>
    </source>
</evidence>
<dbReference type="Proteomes" id="UP000027215">
    <property type="component" value="Chromosome"/>
</dbReference>
<organism evidence="1 3">
    <name type="scientific">Xylella fastidiosa subsp. sandyi Ann-1</name>
    <dbReference type="NCBI Taxonomy" id="155920"/>
    <lineage>
        <taxon>Bacteria</taxon>
        <taxon>Pseudomonadati</taxon>
        <taxon>Pseudomonadota</taxon>
        <taxon>Gammaproteobacteria</taxon>
        <taxon>Lysobacterales</taxon>
        <taxon>Lysobacteraceae</taxon>
        <taxon>Xylella</taxon>
    </lineage>
</organism>
<reference evidence="1 3" key="1">
    <citation type="submission" date="2013-08" db="EMBL/GenBank/DDBJ databases">
        <authorList>
            <person name="Stouthamer R."/>
            <person name="Nunney L."/>
        </authorList>
    </citation>
    <scope>NUCLEOTIDE SEQUENCE [LARGE SCALE GENOMIC DNA]</scope>
    <source>
        <strain evidence="1">Ann-1</strain>
        <strain evidence="3">ann-1</strain>
    </source>
</reference>
<dbReference type="AlphaFoldDB" id="A0A060H6X0"/>
<dbReference type="EMBL" id="CP006696">
    <property type="protein sequence ID" value="AIC11413.1"/>
    <property type="molecule type" value="Genomic_DNA"/>
</dbReference>
<dbReference type="KEGG" id="xfs:D934_07830"/>
<protein>
    <submittedName>
        <fullName evidence="1">Uncharacterized protein</fullName>
    </submittedName>
</protein>
<dbReference type="KEGG" id="xfs:D934_09050"/>
<dbReference type="PATRIC" id="fig|155920.8.peg.1813"/>
<accession>A0A060H6X0</accession>
<name>A0A060H6X0_XYLFS</name>
<dbReference type="EMBL" id="CP006696">
    <property type="protein sequence ID" value="AIC11328.1"/>
    <property type="molecule type" value="Genomic_DNA"/>
</dbReference>
<sequence>MTQIKGYTLAQLRAFSQAAGRAAARRQRDAAITLRAAQYAQSDFERYIAAMEKDL</sequence>
<evidence type="ECO:0000313" key="3">
    <source>
        <dbReference type="Proteomes" id="UP000027215"/>
    </source>
</evidence>
<gene>
    <name evidence="1" type="ORF">D934_07830</name>
    <name evidence="2" type="ORF">D934_09050</name>
</gene>
<dbReference type="RefSeq" id="WP_004086814.1">
    <property type="nucleotide sequence ID" value="NZ_CP006696.1"/>
</dbReference>